<gene>
    <name evidence="1" type="ORF">HH303_10315</name>
</gene>
<dbReference type="InterPro" id="IPR009922">
    <property type="entry name" value="DUF1457"/>
</dbReference>
<dbReference type="Pfam" id="PF07310">
    <property type="entry name" value="PAS_5"/>
    <property type="match status" value="1"/>
</dbReference>
<sequence>MKDARPPFVGAGFDDPRFILLYSHWNNIRPPGSVPSRRAIDPIEIFRLLPIIWLCDYCESKDTFRFRLAGEEICAPYQRNIKGMTLDQMFDGDRFVYANTQLKKTALDPCINLVSGFKVWNVDRYNDGMRLILPLLTDGIPGIVAITIAIPSVTPEETDFDETMLTAHAFPIPA</sequence>
<evidence type="ECO:0000313" key="2">
    <source>
        <dbReference type="Proteomes" id="UP000539372"/>
    </source>
</evidence>
<proteinExistence type="predicted"/>
<name>A0A7Y0HEH7_9PROT</name>
<dbReference type="Proteomes" id="UP000539372">
    <property type="component" value="Unassembled WGS sequence"/>
</dbReference>
<organism evidence="1 2">
    <name type="scientific">Pacificispira spongiicola</name>
    <dbReference type="NCBI Taxonomy" id="2729598"/>
    <lineage>
        <taxon>Bacteria</taxon>
        <taxon>Pseudomonadati</taxon>
        <taxon>Pseudomonadota</taxon>
        <taxon>Alphaproteobacteria</taxon>
        <taxon>Rhodospirillales</taxon>
        <taxon>Rhodospirillaceae</taxon>
        <taxon>Pacificispira</taxon>
    </lineage>
</organism>
<evidence type="ECO:0000313" key="1">
    <source>
        <dbReference type="EMBL" id="NMM44871.1"/>
    </source>
</evidence>
<keyword evidence="2" id="KW-1185">Reference proteome</keyword>
<comment type="caution">
    <text evidence="1">The sequence shown here is derived from an EMBL/GenBank/DDBJ whole genome shotgun (WGS) entry which is preliminary data.</text>
</comment>
<dbReference type="AlphaFoldDB" id="A0A7Y0HEH7"/>
<reference evidence="1 2" key="1">
    <citation type="submission" date="2020-04" db="EMBL/GenBank/DDBJ databases">
        <title>Rhodospirillaceae bacterium KN72 isolated from deep sea.</title>
        <authorList>
            <person name="Zhang D.-C."/>
        </authorList>
    </citation>
    <scope>NUCLEOTIDE SEQUENCE [LARGE SCALE GENOMIC DNA]</scope>
    <source>
        <strain evidence="1 2">KN72</strain>
    </source>
</reference>
<dbReference type="EMBL" id="JABBNT010000003">
    <property type="protein sequence ID" value="NMM44871.1"/>
    <property type="molecule type" value="Genomic_DNA"/>
</dbReference>
<accession>A0A7Y0HEH7</accession>
<dbReference type="RefSeq" id="WP_169625259.1">
    <property type="nucleotide sequence ID" value="NZ_JABBNT010000003.1"/>
</dbReference>
<protein>
    <submittedName>
        <fullName evidence="1">PAS domain-containing protein</fullName>
    </submittedName>
</protein>